<dbReference type="RefSeq" id="WP_202090099.1">
    <property type="nucleotide sequence ID" value="NZ_JAELVM010000001.1"/>
</dbReference>
<keyword evidence="3" id="KW-1185">Reference proteome</keyword>
<organism evidence="2 3">
    <name type="scientific">Chryseobacterium endalhagicum</name>
    <dbReference type="NCBI Taxonomy" id="2797638"/>
    <lineage>
        <taxon>Bacteria</taxon>
        <taxon>Pseudomonadati</taxon>
        <taxon>Bacteroidota</taxon>
        <taxon>Flavobacteriia</taxon>
        <taxon>Flavobacteriales</taxon>
        <taxon>Weeksellaceae</taxon>
        <taxon>Chryseobacterium group</taxon>
        <taxon>Chryseobacterium</taxon>
    </lineage>
</organism>
<dbReference type="Pfam" id="PF13508">
    <property type="entry name" value="Acetyltransf_7"/>
    <property type="match status" value="1"/>
</dbReference>
<protein>
    <submittedName>
        <fullName evidence="2">GNAT family N-acetyltransferase</fullName>
    </submittedName>
</protein>
<feature type="domain" description="N-acetyltransferase" evidence="1">
    <location>
        <begin position="46"/>
        <end position="215"/>
    </location>
</feature>
<reference evidence="2 3" key="1">
    <citation type="submission" date="2020-12" db="EMBL/GenBank/DDBJ databases">
        <title>Chryseobacterium endoalhailicus sp. nov., isolated from seed of leguminous plant.</title>
        <authorList>
            <person name="Zhang X."/>
        </authorList>
    </citation>
    <scope>NUCLEOTIDE SEQUENCE [LARGE SCALE GENOMIC DNA]</scope>
    <source>
        <strain evidence="2 3">L7</strain>
    </source>
</reference>
<dbReference type="PROSITE" id="PS51186">
    <property type="entry name" value="GNAT"/>
    <property type="match status" value="1"/>
</dbReference>
<comment type="caution">
    <text evidence="2">The sequence shown here is derived from an EMBL/GenBank/DDBJ whole genome shotgun (WGS) entry which is preliminary data.</text>
</comment>
<evidence type="ECO:0000313" key="3">
    <source>
        <dbReference type="Proteomes" id="UP000661696"/>
    </source>
</evidence>
<dbReference type="InterPro" id="IPR016181">
    <property type="entry name" value="Acyl_CoA_acyltransferase"/>
</dbReference>
<dbReference type="Proteomes" id="UP000661696">
    <property type="component" value="Unassembled WGS sequence"/>
</dbReference>
<accession>A0ABS1QDW1</accession>
<sequence>MKERVSHDLVGKWLKGWSLSRQLPIPVEYRSGFKVEVGDEKQKARYVFSELNDDFIELSGQIEEPWIFLKVCATPGEVKKLIPEKWEIQPQGYMMKCSGPMKSPGRKLCEGYHLEYEQYNSTTLIKILAENGDLASSGYVVSLDGLAVYDRIVTDEKHRRKGLGAFLMLELEKIVRSKGISNHLLVATEEGKALYESIGWEVYSPYTSIVITQQI</sequence>
<dbReference type="Gene3D" id="3.40.630.30">
    <property type="match status" value="1"/>
</dbReference>
<proteinExistence type="predicted"/>
<gene>
    <name evidence="2" type="ORF">JET18_08075</name>
</gene>
<evidence type="ECO:0000259" key="1">
    <source>
        <dbReference type="PROSITE" id="PS51186"/>
    </source>
</evidence>
<evidence type="ECO:0000313" key="2">
    <source>
        <dbReference type="EMBL" id="MBL1220789.1"/>
    </source>
</evidence>
<name>A0ABS1QDW1_9FLAO</name>
<dbReference type="SUPFAM" id="SSF55729">
    <property type="entry name" value="Acyl-CoA N-acyltransferases (Nat)"/>
    <property type="match status" value="1"/>
</dbReference>
<dbReference type="InterPro" id="IPR000182">
    <property type="entry name" value="GNAT_dom"/>
</dbReference>
<dbReference type="CDD" id="cd04301">
    <property type="entry name" value="NAT_SF"/>
    <property type="match status" value="1"/>
</dbReference>
<dbReference type="EMBL" id="JAELVM010000001">
    <property type="protein sequence ID" value="MBL1220789.1"/>
    <property type="molecule type" value="Genomic_DNA"/>
</dbReference>